<feature type="transmembrane region" description="Helical" evidence="9">
    <location>
        <begin position="220"/>
        <end position="238"/>
    </location>
</feature>
<dbReference type="GO" id="GO:0098553">
    <property type="term" value="C:lumenal side of endoplasmic reticulum membrane"/>
    <property type="evidence" value="ECO:0007669"/>
    <property type="project" value="TreeGrafter"/>
</dbReference>
<evidence type="ECO:0000256" key="6">
    <source>
        <dbReference type="ARBA" id="ARBA00022989"/>
    </source>
</evidence>
<feature type="region of interest" description="Disordered" evidence="8">
    <location>
        <begin position="479"/>
        <end position="499"/>
    </location>
</feature>
<organism evidence="10 11">
    <name type="scientific">Imshaugia aleurites</name>
    <dbReference type="NCBI Taxonomy" id="172621"/>
    <lineage>
        <taxon>Eukaryota</taxon>
        <taxon>Fungi</taxon>
        <taxon>Dikarya</taxon>
        <taxon>Ascomycota</taxon>
        <taxon>Pezizomycotina</taxon>
        <taxon>Lecanoromycetes</taxon>
        <taxon>OSLEUM clade</taxon>
        <taxon>Lecanoromycetidae</taxon>
        <taxon>Lecanorales</taxon>
        <taxon>Lecanorineae</taxon>
        <taxon>Parmeliaceae</taxon>
        <taxon>Imshaugia</taxon>
    </lineage>
</organism>
<evidence type="ECO:0000256" key="3">
    <source>
        <dbReference type="ARBA" id="ARBA00022692"/>
    </source>
</evidence>
<feature type="compositionally biased region" description="Basic and acidic residues" evidence="8">
    <location>
        <begin position="532"/>
        <end position="549"/>
    </location>
</feature>
<dbReference type="GO" id="GO:0006465">
    <property type="term" value="P:signal peptide processing"/>
    <property type="evidence" value="ECO:0007669"/>
    <property type="project" value="TreeGrafter"/>
</dbReference>
<evidence type="ECO:0000256" key="2">
    <source>
        <dbReference type="ARBA" id="ARBA00006859"/>
    </source>
</evidence>
<dbReference type="GO" id="GO:0033619">
    <property type="term" value="P:membrane protein proteolysis"/>
    <property type="evidence" value="ECO:0007669"/>
    <property type="project" value="TreeGrafter"/>
</dbReference>
<keyword evidence="11" id="KW-1185">Reference proteome</keyword>
<evidence type="ECO:0000256" key="8">
    <source>
        <dbReference type="SAM" id="MobiDB-lite"/>
    </source>
</evidence>
<dbReference type="InterPro" id="IPR007369">
    <property type="entry name" value="Peptidase_A22B_SPP"/>
</dbReference>
<feature type="region of interest" description="Disordered" evidence="8">
    <location>
        <begin position="617"/>
        <end position="643"/>
    </location>
</feature>
<keyword evidence="6 9" id="KW-1133">Transmembrane helix</keyword>
<dbReference type="OrthoDB" id="29661at2759"/>
<sequence length="643" mass="71584">MMDQLAIFLQAVGYYTVTGYPHLILYSHLLVSAVLPIYAGAHASLCRPSSAAKPSKPIKKRDESDDELEEQEQKMEALGPIDALLLPLTAGLVLASLYFIIIWLEDPAILNKILNWYFSVFGVWSLAQLITDGMGIFASFGFPETYDMNGNLWEIDPKGRKFKLIPSSSLESKSTLPESSFFSSLPTKITNAMWNLRELPSRQLHVRVYIHEIVQGQFKIGPQGLMNLIIAVGAVLYFNLIGKPWWLTNLLGFSFAYTALQSVTPTTSWTGTLILAVLFVYDIYFVFFTPIMVAVATQLDIPAKLIFPRPRRPTDDPTKQAVNILGLGDIIVPGMMIAFALRFDLYLFYLRKQTRRNITQSKSTNDAAIGPASKEAVASGVTKATWHPATGGWGERFWTSNKNILRSRQFQGTVFPKTYFHASLIGYILGMLCTLGVMDFYGHGQPALLYLVLGVLGFLWGTALVKGDTKTLWDFVEGEEENEAEARSGKEKDDRGEEGGRWLGIDWKGNFSIFQTGSNLSDQPKTVVQQDKTNDKATKGRTEKPENIESSKSLSMTSNSSTSSHSKSTRSISSKESGTETKHSGAIDEHHKQERPKGIFCRDRKTELFFISINLPKTTRVTSSKTAPISDQATLSGEEEDSR</sequence>
<proteinExistence type="inferred from homology"/>
<dbReference type="Pfam" id="PF04258">
    <property type="entry name" value="Peptidase_A22B"/>
    <property type="match status" value="1"/>
</dbReference>
<feature type="transmembrane region" description="Helical" evidence="9">
    <location>
        <begin position="272"/>
        <end position="295"/>
    </location>
</feature>
<evidence type="ECO:0000313" key="11">
    <source>
        <dbReference type="Proteomes" id="UP000664534"/>
    </source>
</evidence>
<evidence type="ECO:0000256" key="5">
    <source>
        <dbReference type="ARBA" id="ARBA00022824"/>
    </source>
</evidence>
<comment type="subcellular location">
    <subcellularLocation>
        <location evidence="1">Endoplasmic reticulum membrane</location>
        <topology evidence="1">Multi-pass membrane protein</topology>
    </subcellularLocation>
</comment>
<evidence type="ECO:0000256" key="1">
    <source>
        <dbReference type="ARBA" id="ARBA00004477"/>
    </source>
</evidence>
<feature type="transmembrane region" description="Helical" evidence="9">
    <location>
        <begin position="23"/>
        <end position="46"/>
    </location>
</feature>
<feature type="compositionally biased region" description="Basic and acidic residues" evidence="8">
    <location>
        <begin position="577"/>
        <end position="600"/>
    </location>
</feature>
<feature type="compositionally biased region" description="Polar residues" evidence="8">
    <location>
        <begin position="517"/>
        <end position="531"/>
    </location>
</feature>
<reference evidence="10" key="1">
    <citation type="submission" date="2021-03" db="EMBL/GenBank/DDBJ databases">
        <authorList>
            <person name="Tagirdzhanova G."/>
        </authorList>
    </citation>
    <scope>NUCLEOTIDE SEQUENCE</scope>
</reference>
<feature type="compositionally biased region" description="Basic and acidic residues" evidence="8">
    <location>
        <begin position="484"/>
        <end position="499"/>
    </location>
</feature>
<keyword evidence="4" id="KW-0378">Hydrolase</keyword>
<feature type="region of interest" description="Disordered" evidence="8">
    <location>
        <begin position="47"/>
        <end position="66"/>
    </location>
</feature>
<dbReference type="SMART" id="SM00730">
    <property type="entry name" value="PSN"/>
    <property type="match status" value="1"/>
</dbReference>
<feature type="region of interest" description="Disordered" evidence="8">
    <location>
        <begin position="517"/>
        <end position="600"/>
    </location>
</feature>
<dbReference type="Proteomes" id="UP000664534">
    <property type="component" value="Unassembled WGS sequence"/>
</dbReference>
<gene>
    <name evidence="10" type="ORF">IMSHALPRED_009931</name>
</gene>
<keyword evidence="3 9" id="KW-0812">Transmembrane</keyword>
<dbReference type="GO" id="GO:0098554">
    <property type="term" value="C:cytoplasmic side of endoplasmic reticulum membrane"/>
    <property type="evidence" value="ECO:0007669"/>
    <property type="project" value="TreeGrafter"/>
</dbReference>
<keyword evidence="7 9" id="KW-0472">Membrane</keyword>
<feature type="compositionally biased region" description="Low complexity" evidence="8">
    <location>
        <begin position="550"/>
        <end position="576"/>
    </location>
</feature>
<dbReference type="PANTHER" id="PTHR12174">
    <property type="entry name" value="SIGNAL PEPTIDE PEPTIDASE"/>
    <property type="match status" value="1"/>
</dbReference>
<dbReference type="AlphaFoldDB" id="A0A8H3EYF3"/>
<comment type="similarity">
    <text evidence="2">Belongs to the peptidase A22B family.</text>
</comment>
<dbReference type="InterPro" id="IPR006639">
    <property type="entry name" value="Preselin/SPP"/>
</dbReference>
<feature type="transmembrane region" description="Helical" evidence="9">
    <location>
        <begin position="116"/>
        <end position="142"/>
    </location>
</feature>
<dbReference type="PANTHER" id="PTHR12174:SF23">
    <property type="entry name" value="MINOR HISTOCOMPATIBILITY ANTIGEN H13"/>
    <property type="match status" value="1"/>
</dbReference>
<feature type="compositionally biased region" description="Polar residues" evidence="8">
    <location>
        <begin position="617"/>
        <end position="635"/>
    </location>
</feature>
<comment type="caution">
    <text evidence="10">The sequence shown here is derived from an EMBL/GenBank/DDBJ whole genome shotgun (WGS) entry which is preliminary data.</text>
</comment>
<evidence type="ECO:0000256" key="9">
    <source>
        <dbReference type="SAM" id="Phobius"/>
    </source>
</evidence>
<evidence type="ECO:0000256" key="7">
    <source>
        <dbReference type="ARBA" id="ARBA00023136"/>
    </source>
</evidence>
<accession>A0A8H3EYF3</accession>
<protein>
    <submittedName>
        <fullName evidence="10">Uncharacterized protein</fullName>
    </submittedName>
</protein>
<feature type="transmembrane region" description="Helical" evidence="9">
    <location>
        <begin position="330"/>
        <end position="350"/>
    </location>
</feature>
<name>A0A8H3EYF3_9LECA</name>
<feature type="transmembrane region" description="Helical" evidence="9">
    <location>
        <begin position="83"/>
        <end position="104"/>
    </location>
</feature>
<evidence type="ECO:0000313" key="10">
    <source>
        <dbReference type="EMBL" id="CAF9911121.1"/>
    </source>
</evidence>
<dbReference type="EMBL" id="CAJPDT010000008">
    <property type="protein sequence ID" value="CAF9911121.1"/>
    <property type="molecule type" value="Genomic_DNA"/>
</dbReference>
<feature type="transmembrane region" description="Helical" evidence="9">
    <location>
        <begin position="447"/>
        <end position="465"/>
    </location>
</feature>
<dbReference type="GO" id="GO:0042500">
    <property type="term" value="F:aspartic endopeptidase activity, intramembrane cleaving"/>
    <property type="evidence" value="ECO:0007669"/>
    <property type="project" value="InterPro"/>
</dbReference>
<keyword evidence="5" id="KW-0256">Endoplasmic reticulum</keyword>
<evidence type="ECO:0000256" key="4">
    <source>
        <dbReference type="ARBA" id="ARBA00022801"/>
    </source>
</evidence>
<feature type="transmembrane region" description="Helical" evidence="9">
    <location>
        <begin position="418"/>
        <end position="441"/>
    </location>
</feature>